<evidence type="ECO:0000313" key="9">
    <source>
        <dbReference type="Proteomes" id="UP001230951"/>
    </source>
</evidence>
<dbReference type="EMBL" id="JAUSTF010000015">
    <property type="protein sequence ID" value="MDQ0182740.1"/>
    <property type="molecule type" value="Genomic_DNA"/>
</dbReference>
<name>A0AAW8DLS3_9MICC</name>
<dbReference type="RefSeq" id="WP_306963920.1">
    <property type="nucleotide sequence ID" value="NZ_JAUSRG010000019.1"/>
</dbReference>
<dbReference type="EMBL" id="JAUSRG010000019">
    <property type="protein sequence ID" value="MDP9907270.1"/>
    <property type="molecule type" value="Genomic_DNA"/>
</dbReference>
<dbReference type="PANTHER" id="PTHR32196">
    <property type="entry name" value="ABC TRANSPORTER PERMEASE PROTEIN YPHD-RELATED-RELATED"/>
    <property type="match status" value="1"/>
</dbReference>
<protein>
    <submittedName>
        <fullName evidence="7">Ribose transport system permease protein</fullName>
    </submittedName>
</protein>
<evidence type="ECO:0000256" key="2">
    <source>
        <dbReference type="ARBA" id="ARBA00022475"/>
    </source>
</evidence>
<dbReference type="GO" id="GO:0022857">
    <property type="term" value="F:transmembrane transporter activity"/>
    <property type="evidence" value="ECO:0007669"/>
    <property type="project" value="InterPro"/>
</dbReference>
<evidence type="ECO:0000313" key="8">
    <source>
        <dbReference type="EMBL" id="MDQ0182740.1"/>
    </source>
</evidence>
<evidence type="ECO:0000313" key="10">
    <source>
        <dbReference type="Proteomes" id="UP001242995"/>
    </source>
</evidence>
<feature type="transmembrane region" description="Helical" evidence="6">
    <location>
        <begin position="285"/>
        <end position="304"/>
    </location>
</feature>
<feature type="transmembrane region" description="Helical" evidence="6">
    <location>
        <begin position="310"/>
        <end position="326"/>
    </location>
</feature>
<dbReference type="CDD" id="cd06579">
    <property type="entry name" value="TM_PBP1_transp_AraH_like"/>
    <property type="match status" value="1"/>
</dbReference>
<organism evidence="7 10">
    <name type="scientific">Arthrobacter bambusae</name>
    <dbReference type="NCBI Taxonomy" id="1338426"/>
    <lineage>
        <taxon>Bacteria</taxon>
        <taxon>Bacillati</taxon>
        <taxon>Actinomycetota</taxon>
        <taxon>Actinomycetes</taxon>
        <taxon>Micrococcales</taxon>
        <taxon>Micrococcaceae</taxon>
        <taxon>Arthrobacter</taxon>
    </lineage>
</organism>
<feature type="transmembrane region" description="Helical" evidence="6">
    <location>
        <begin position="31"/>
        <end position="52"/>
    </location>
</feature>
<keyword evidence="4 6" id="KW-1133">Transmembrane helix</keyword>
<keyword evidence="5 6" id="KW-0472">Membrane</keyword>
<comment type="caution">
    <text evidence="7">The sequence shown here is derived from an EMBL/GenBank/DDBJ whole genome shotgun (WGS) entry which is preliminary data.</text>
</comment>
<feature type="transmembrane region" description="Helical" evidence="6">
    <location>
        <begin position="109"/>
        <end position="130"/>
    </location>
</feature>
<evidence type="ECO:0000256" key="5">
    <source>
        <dbReference type="ARBA" id="ARBA00023136"/>
    </source>
</evidence>
<keyword evidence="9" id="KW-1185">Reference proteome</keyword>
<dbReference type="AlphaFoldDB" id="A0AAW8DLS3"/>
<feature type="transmembrane region" description="Helical" evidence="6">
    <location>
        <begin position="231"/>
        <end position="252"/>
    </location>
</feature>
<reference evidence="7 9" key="1">
    <citation type="submission" date="2023-07" db="EMBL/GenBank/DDBJ databases">
        <title>Sorghum-associated microbial communities from plants grown in Nebraska, USA.</title>
        <authorList>
            <person name="Schachtman D."/>
        </authorList>
    </citation>
    <scope>NUCLEOTIDE SEQUENCE</scope>
    <source>
        <strain evidence="7">DS1006</strain>
        <strain evidence="8 9">DS1016</strain>
    </source>
</reference>
<gene>
    <name evidence="7" type="ORF">J2S90_004261</name>
    <name evidence="8" type="ORF">J2S93_004196</name>
</gene>
<evidence type="ECO:0000313" key="7">
    <source>
        <dbReference type="EMBL" id="MDP9907270.1"/>
    </source>
</evidence>
<dbReference type="InterPro" id="IPR001851">
    <property type="entry name" value="ABC_transp_permease"/>
</dbReference>
<dbReference type="Pfam" id="PF02653">
    <property type="entry name" value="BPD_transp_2"/>
    <property type="match status" value="1"/>
</dbReference>
<accession>A0AAW8DLS3</accession>
<sequence length="329" mass="33463">MSQTAQASTKAGADLPSTRTLKNLIRGDRPYVLYAAFAVLIVAFSLASPVFFSSSNFLNIGRQTALVTIIAVGMTFVIIAGEIDLSVASTLALSGMSAAMAIQQSGGNWLIGTVAGLATGAVVGLVNGLLTTRLSIPSFLVTLGMLGIGRGIALMLTGTTPVVVNTIAFWDTFGEGAILGIPAPIFITLLVLGIGAYLLHFSTFGRKVFATGGNATAARYSGINTRRAKTVAFVITGALAGLAGLILTARAHAARPDIAAGLELDVITAVILGGTSLFGGRGAILGTLLGSLMIGVLNNGLTLMGVSSQAQLVVKGAIIIAAVAFSRRK</sequence>
<comment type="subcellular location">
    <subcellularLocation>
        <location evidence="1">Cell membrane</location>
        <topology evidence="1">Multi-pass membrane protein</topology>
    </subcellularLocation>
</comment>
<evidence type="ECO:0000256" key="6">
    <source>
        <dbReference type="SAM" id="Phobius"/>
    </source>
</evidence>
<evidence type="ECO:0000256" key="4">
    <source>
        <dbReference type="ARBA" id="ARBA00022989"/>
    </source>
</evidence>
<evidence type="ECO:0000256" key="3">
    <source>
        <dbReference type="ARBA" id="ARBA00022692"/>
    </source>
</evidence>
<proteinExistence type="predicted"/>
<evidence type="ECO:0000256" key="1">
    <source>
        <dbReference type="ARBA" id="ARBA00004651"/>
    </source>
</evidence>
<dbReference type="GO" id="GO:0005886">
    <property type="term" value="C:plasma membrane"/>
    <property type="evidence" value="ECO:0007669"/>
    <property type="project" value="UniProtKB-SubCell"/>
</dbReference>
<dbReference type="Proteomes" id="UP001242995">
    <property type="component" value="Unassembled WGS sequence"/>
</dbReference>
<feature type="transmembrane region" description="Helical" evidence="6">
    <location>
        <begin position="176"/>
        <end position="199"/>
    </location>
</feature>
<dbReference type="PANTHER" id="PTHR32196:SF72">
    <property type="entry name" value="RIBOSE IMPORT PERMEASE PROTEIN RBSC"/>
    <property type="match status" value="1"/>
</dbReference>
<keyword evidence="2" id="KW-1003">Cell membrane</keyword>
<keyword evidence="3 6" id="KW-0812">Transmembrane</keyword>
<feature type="transmembrane region" description="Helical" evidence="6">
    <location>
        <begin position="258"/>
        <end position="278"/>
    </location>
</feature>
<dbReference type="Proteomes" id="UP001230951">
    <property type="component" value="Unassembled WGS sequence"/>
</dbReference>
<feature type="transmembrane region" description="Helical" evidence="6">
    <location>
        <begin position="64"/>
        <end position="89"/>
    </location>
</feature>